<protein>
    <submittedName>
        <fullName evidence="1">Uncharacterized protein</fullName>
    </submittedName>
</protein>
<keyword evidence="2" id="KW-1185">Reference proteome</keyword>
<evidence type="ECO:0000313" key="1">
    <source>
        <dbReference type="EMBL" id="KAK9090866.1"/>
    </source>
</evidence>
<sequence>METSLTDRDWIRVDEIGIPSSREEMRGRWCMLLHLHLSSNSDSNLNSSTRIGIRVARIGDRGTGVRVRDPVIGRLGGEKRANVIDTDREDI</sequence>
<proteinExistence type="predicted"/>
<gene>
    <name evidence="1" type="ORF">Sjap_024043</name>
</gene>
<name>A0AAP0ECR1_9MAGN</name>
<evidence type="ECO:0000313" key="2">
    <source>
        <dbReference type="Proteomes" id="UP001417504"/>
    </source>
</evidence>
<organism evidence="1 2">
    <name type="scientific">Stephania japonica</name>
    <dbReference type="NCBI Taxonomy" id="461633"/>
    <lineage>
        <taxon>Eukaryota</taxon>
        <taxon>Viridiplantae</taxon>
        <taxon>Streptophyta</taxon>
        <taxon>Embryophyta</taxon>
        <taxon>Tracheophyta</taxon>
        <taxon>Spermatophyta</taxon>
        <taxon>Magnoliopsida</taxon>
        <taxon>Ranunculales</taxon>
        <taxon>Menispermaceae</taxon>
        <taxon>Menispermoideae</taxon>
        <taxon>Cissampelideae</taxon>
        <taxon>Stephania</taxon>
    </lineage>
</organism>
<dbReference type="AlphaFoldDB" id="A0AAP0ECR1"/>
<dbReference type="EMBL" id="JBBNAE010000010">
    <property type="protein sequence ID" value="KAK9090866.1"/>
    <property type="molecule type" value="Genomic_DNA"/>
</dbReference>
<accession>A0AAP0ECR1</accession>
<dbReference type="Proteomes" id="UP001417504">
    <property type="component" value="Unassembled WGS sequence"/>
</dbReference>
<reference evidence="1 2" key="1">
    <citation type="submission" date="2024-01" db="EMBL/GenBank/DDBJ databases">
        <title>Genome assemblies of Stephania.</title>
        <authorList>
            <person name="Yang L."/>
        </authorList>
    </citation>
    <scope>NUCLEOTIDE SEQUENCE [LARGE SCALE GENOMIC DNA]</scope>
    <source>
        <strain evidence="1">QJT</strain>
        <tissue evidence="1">Leaf</tissue>
    </source>
</reference>
<comment type="caution">
    <text evidence="1">The sequence shown here is derived from an EMBL/GenBank/DDBJ whole genome shotgun (WGS) entry which is preliminary data.</text>
</comment>